<proteinExistence type="predicted"/>
<dbReference type="EMBL" id="LAZR01015729">
    <property type="protein sequence ID" value="KKM07619.1"/>
    <property type="molecule type" value="Genomic_DNA"/>
</dbReference>
<sequence>MAEVYFEGDNGVLCFRHAVQAAMRGESVSAHADDPPGDMHDSCYGFHICKECTKREDEFEDEDNRVYEG</sequence>
<organism evidence="1">
    <name type="scientific">marine sediment metagenome</name>
    <dbReference type="NCBI Taxonomy" id="412755"/>
    <lineage>
        <taxon>unclassified sequences</taxon>
        <taxon>metagenomes</taxon>
        <taxon>ecological metagenomes</taxon>
    </lineage>
</organism>
<accession>A0A0F9H912</accession>
<reference evidence="1" key="1">
    <citation type="journal article" date="2015" name="Nature">
        <title>Complex archaea that bridge the gap between prokaryotes and eukaryotes.</title>
        <authorList>
            <person name="Spang A."/>
            <person name="Saw J.H."/>
            <person name="Jorgensen S.L."/>
            <person name="Zaremba-Niedzwiedzka K."/>
            <person name="Martijn J."/>
            <person name="Lind A.E."/>
            <person name="van Eijk R."/>
            <person name="Schleper C."/>
            <person name="Guy L."/>
            <person name="Ettema T.J."/>
        </authorList>
    </citation>
    <scope>NUCLEOTIDE SEQUENCE</scope>
</reference>
<evidence type="ECO:0000313" key="1">
    <source>
        <dbReference type="EMBL" id="KKM07619.1"/>
    </source>
</evidence>
<protein>
    <submittedName>
        <fullName evidence="1">Uncharacterized protein</fullName>
    </submittedName>
</protein>
<name>A0A0F9H912_9ZZZZ</name>
<gene>
    <name evidence="1" type="ORF">LCGC14_1732050</name>
</gene>
<dbReference type="AlphaFoldDB" id="A0A0F9H912"/>
<comment type="caution">
    <text evidence="1">The sequence shown here is derived from an EMBL/GenBank/DDBJ whole genome shotgun (WGS) entry which is preliminary data.</text>
</comment>